<dbReference type="InterPro" id="IPR050583">
    <property type="entry name" value="Mycobacterial_A85_antigen"/>
</dbReference>
<protein>
    <submittedName>
        <fullName evidence="1">Esterase family protein</fullName>
    </submittedName>
</protein>
<dbReference type="Pfam" id="PF00756">
    <property type="entry name" value="Esterase"/>
    <property type="match status" value="1"/>
</dbReference>
<evidence type="ECO:0000313" key="1">
    <source>
        <dbReference type="EMBL" id="MBE6269779.1"/>
    </source>
</evidence>
<dbReference type="GO" id="GO:0016747">
    <property type="term" value="F:acyltransferase activity, transferring groups other than amino-acyl groups"/>
    <property type="evidence" value="ECO:0007669"/>
    <property type="project" value="TreeGrafter"/>
</dbReference>
<dbReference type="PANTHER" id="PTHR48098:SF1">
    <property type="entry name" value="DIACYLGLYCEROL ACYLTRANSFERASE_MYCOLYLTRANSFERASE AG85A"/>
    <property type="match status" value="1"/>
</dbReference>
<dbReference type="EMBL" id="SUYC01000002">
    <property type="protein sequence ID" value="MBE6269779.1"/>
    <property type="molecule type" value="Genomic_DNA"/>
</dbReference>
<dbReference type="AlphaFoldDB" id="A0A9D5S769"/>
<evidence type="ECO:0000313" key="2">
    <source>
        <dbReference type="Proteomes" id="UP000806522"/>
    </source>
</evidence>
<dbReference type="SUPFAM" id="SSF53474">
    <property type="entry name" value="alpha/beta-Hydrolases"/>
    <property type="match status" value="1"/>
</dbReference>
<dbReference type="PANTHER" id="PTHR48098">
    <property type="entry name" value="ENTEROCHELIN ESTERASE-RELATED"/>
    <property type="match status" value="1"/>
</dbReference>
<accession>A0A9D5S769</accession>
<comment type="caution">
    <text evidence="1">The sequence shown here is derived from an EMBL/GenBank/DDBJ whole genome shotgun (WGS) entry which is preliminary data.</text>
</comment>
<reference evidence="1" key="1">
    <citation type="submission" date="2019-04" db="EMBL/GenBank/DDBJ databases">
        <title>Evolution of Biomass-Degrading Anaerobic Consortia Revealed by Metagenomics.</title>
        <authorList>
            <person name="Peng X."/>
        </authorList>
    </citation>
    <scope>NUCLEOTIDE SEQUENCE</scope>
    <source>
        <strain evidence="1">SIG140</strain>
    </source>
</reference>
<dbReference type="Gene3D" id="3.40.50.1820">
    <property type="entry name" value="alpha/beta hydrolase"/>
    <property type="match status" value="1"/>
</dbReference>
<organism evidence="1 2">
    <name type="scientific">Xylanibacter ruminicola</name>
    <name type="common">Prevotella ruminicola</name>
    <dbReference type="NCBI Taxonomy" id="839"/>
    <lineage>
        <taxon>Bacteria</taxon>
        <taxon>Pseudomonadati</taxon>
        <taxon>Bacteroidota</taxon>
        <taxon>Bacteroidia</taxon>
        <taxon>Bacteroidales</taxon>
        <taxon>Prevotellaceae</taxon>
        <taxon>Xylanibacter</taxon>
    </lineage>
</organism>
<dbReference type="Proteomes" id="UP000806522">
    <property type="component" value="Unassembled WGS sequence"/>
</dbReference>
<proteinExistence type="predicted"/>
<dbReference type="InterPro" id="IPR000801">
    <property type="entry name" value="Esterase-like"/>
</dbReference>
<gene>
    <name evidence="1" type="ORF">E7101_02370</name>
</gene>
<name>A0A9D5S769_XYLRU</name>
<sequence>MKRMIKSRIDTIEIQSRTLGKTMAVTIYVPTNFCEGLPVLYFMHGRSGDESIIHALDIQTVADRMIADGRMKPMLIVCPRMEDALGLGAFEDYFFIEVMPIVEKQYKTSVRCIGGVSAGGFIALNYAFRHPYLFERVGGHMPAIEDVLDDDDLHYFGTSEQWKANNPLFLVQKCTLPSTMEIYLDAGSEDEGGFYRGCAQLAERLAVRGVLVQNHLNEGHHTIDYIKAHLEEYLMFYAK</sequence>
<dbReference type="InterPro" id="IPR029058">
    <property type="entry name" value="AB_hydrolase_fold"/>
</dbReference>